<dbReference type="SUPFAM" id="SSF51101">
    <property type="entry name" value="Mannose-binding lectins"/>
    <property type="match status" value="1"/>
</dbReference>
<protein>
    <recommendedName>
        <fullName evidence="1">F-box domain-containing protein</fullName>
    </recommendedName>
</protein>
<dbReference type="EMBL" id="JBHFEH010000011">
    <property type="protein sequence ID" value="KAL2055574.1"/>
    <property type="molecule type" value="Genomic_DNA"/>
</dbReference>
<keyword evidence="3" id="KW-1185">Reference proteome</keyword>
<gene>
    <name evidence="2" type="ORF">ABVK25_004382</name>
</gene>
<dbReference type="SUPFAM" id="SSF81383">
    <property type="entry name" value="F-box domain"/>
    <property type="match status" value="1"/>
</dbReference>
<dbReference type="Proteomes" id="UP001590951">
    <property type="component" value="Unassembled WGS sequence"/>
</dbReference>
<dbReference type="InterPro" id="IPR036404">
    <property type="entry name" value="Jacalin-like_lectin_dom_sf"/>
</dbReference>
<reference evidence="2 3" key="1">
    <citation type="submission" date="2024-09" db="EMBL/GenBank/DDBJ databases">
        <title>Rethinking Asexuality: The Enigmatic Case of Functional Sexual Genes in Lepraria (Stereocaulaceae).</title>
        <authorList>
            <person name="Doellman M."/>
            <person name="Sun Y."/>
            <person name="Barcenas-Pena A."/>
            <person name="Lumbsch H.T."/>
            <person name="Grewe F."/>
        </authorList>
    </citation>
    <scope>NUCLEOTIDE SEQUENCE [LARGE SCALE GENOMIC DNA]</scope>
    <source>
        <strain evidence="2 3">Grewe 0041</strain>
    </source>
</reference>
<organism evidence="2 3">
    <name type="scientific">Lepraria finkii</name>
    <dbReference type="NCBI Taxonomy" id="1340010"/>
    <lineage>
        <taxon>Eukaryota</taxon>
        <taxon>Fungi</taxon>
        <taxon>Dikarya</taxon>
        <taxon>Ascomycota</taxon>
        <taxon>Pezizomycotina</taxon>
        <taxon>Lecanoromycetes</taxon>
        <taxon>OSLEUM clade</taxon>
        <taxon>Lecanoromycetidae</taxon>
        <taxon>Lecanorales</taxon>
        <taxon>Lecanorineae</taxon>
        <taxon>Stereocaulaceae</taxon>
        <taxon>Lepraria</taxon>
    </lineage>
</organism>
<name>A0ABR4BCK8_9LECA</name>
<dbReference type="Pfam" id="PF24539">
    <property type="entry name" value="DUF7600"/>
    <property type="match status" value="1"/>
</dbReference>
<evidence type="ECO:0000259" key="1">
    <source>
        <dbReference type="PROSITE" id="PS50181"/>
    </source>
</evidence>
<sequence>MSPVSFCCIICGVAIHDDRCSSQDSWLKQFRIGEFSPEAKAYDLPLTSTVYAESGAVYISGIGLREDARSSSWFAPLDEGMRWNDRDYHVEASDRVPVMRQGPVNGRHGFVLHDACWCLLKVALDTESVPLERLFNICESLPFPLWWEGLCWDHDYGGLALLDEQGHYPWEDRLTEPTVYTKVHQYAQANPYDVPGISRLLVMPSDCPPGAMPTCQGKDCFMRFPWEILEAIAALLPTTDALTLRLTSKSFSRILTSQSFWASRFVPGRERDFVFEMRKGKKGKDWRHLYRHTSVTHAAPGLQNRRRIWSLIQIIEEYLRLYIKDKERYTSADIRNNNLRWDRVGGDIRQELGAGYCAGFNEGSRIFDKVHAFIPKALSRMAFSVVRAGEADYIAGLRLISVGEDDKQLGYRAEGKELFFEVTALRGFAIAVGPRGIRALQVIRDDGTRSPWFGRPRSSPVTERLVCTRCITALEVGFDGYKLVTLAVAEPTRPLNQMSEPQELPVQRAALWYPTIPDTDLCLNEASFIGEAPSAPGYRPLSWILFGGPKGIYLQHLTQVTVSRLGHLDSIYFHYDTDGIVGQKKLGRRRVTESTEFMRFPIDGRGGEIITTLATSVERIDREGVYSFYKHGKLSSFKIMTNRGRSFHFQPSGSSSSDPILKPLRIAPGTTLVGLFASQHAESGLVDLGAISAVVGARAEIR</sequence>
<proteinExistence type="predicted"/>
<dbReference type="SMART" id="SM00256">
    <property type="entry name" value="FBOX"/>
    <property type="match status" value="1"/>
</dbReference>
<evidence type="ECO:0000313" key="3">
    <source>
        <dbReference type="Proteomes" id="UP001590951"/>
    </source>
</evidence>
<evidence type="ECO:0000313" key="2">
    <source>
        <dbReference type="EMBL" id="KAL2055574.1"/>
    </source>
</evidence>
<dbReference type="PROSITE" id="PS50181">
    <property type="entry name" value="FBOX"/>
    <property type="match status" value="1"/>
</dbReference>
<dbReference type="InterPro" id="IPR001810">
    <property type="entry name" value="F-box_dom"/>
</dbReference>
<dbReference type="Gene3D" id="1.20.1280.50">
    <property type="match status" value="1"/>
</dbReference>
<accession>A0ABR4BCK8</accession>
<dbReference type="InterPro" id="IPR036047">
    <property type="entry name" value="F-box-like_dom_sf"/>
</dbReference>
<feature type="domain" description="F-box" evidence="1">
    <location>
        <begin position="218"/>
        <end position="264"/>
    </location>
</feature>
<dbReference type="Pfam" id="PF00646">
    <property type="entry name" value="F-box"/>
    <property type="match status" value="1"/>
</dbReference>
<comment type="caution">
    <text evidence="2">The sequence shown here is derived from an EMBL/GenBank/DDBJ whole genome shotgun (WGS) entry which is preliminary data.</text>
</comment>
<dbReference type="InterPro" id="IPR056021">
    <property type="entry name" value="DUF7600"/>
</dbReference>